<protein>
    <submittedName>
        <fullName evidence="2">TraR/DksA family transcriptional regulator</fullName>
    </submittedName>
</protein>
<name>A0A4R6XSS9_9GAMM</name>
<dbReference type="EMBL" id="SNZB01000003">
    <property type="protein sequence ID" value="TDR20463.1"/>
    <property type="molecule type" value="Genomic_DNA"/>
</dbReference>
<comment type="caution">
    <text evidence="2">The sequence shown here is derived from an EMBL/GenBank/DDBJ whole genome shotgun (WGS) entry which is preliminary data.</text>
</comment>
<accession>A0A4R6XSS9</accession>
<evidence type="ECO:0000313" key="3">
    <source>
        <dbReference type="Proteomes" id="UP000295724"/>
    </source>
</evidence>
<reference evidence="2 3" key="1">
    <citation type="submission" date="2019-03" db="EMBL/GenBank/DDBJ databases">
        <title>Genomic Encyclopedia of Type Strains, Phase IV (KMG-IV): sequencing the most valuable type-strain genomes for metagenomic binning, comparative biology and taxonomic classification.</title>
        <authorList>
            <person name="Goeker M."/>
        </authorList>
    </citation>
    <scope>NUCLEOTIDE SEQUENCE [LARGE SCALE GENOMIC DNA]</scope>
    <source>
        <strain evidence="2 3">DSM 25488</strain>
    </source>
</reference>
<dbReference type="Gene3D" id="1.20.120.910">
    <property type="entry name" value="DksA, coiled-coil domain"/>
    <property type="match status" value="1"/>
</dbReference>
<evidence type="ECO:0000256" key="1">
    <source>
        <dbReference type="PROSITE-ProRule" id="PRU00510"/>
    </source>
</evidence>
<sequence>MTQQQLESFKQLLLDMQSAHQQRASNNLNALETVALDQNRMGRLTRMDALQGQQMAQEAERRRLLKLKQIAGAMLRIEQGDFGFCYRCDHEIQPERLRFDPTITRCIQCSEVS</sequence>
<dbReference type="AlphaFoldDB" id="A0A4R6XSS9"/>
<feature type="zinc finger region" description="dksA C4-type" evidence="1">
    <location>
        <begin position="85"/>
        <end position="109"/>
    </location>
</feature>
<gene>
    <name evidence="2" type="ORF">C8D91_1436</name>
</gene>
<keyword evidence="3" id="KW-1185">Reference proteome</keyword>
<dbReference type="PANTHER" id="PTHR33823:SF4">
    <property type="entry name" value="GENERAL STRESS PROTEIN 16O"/>
    <property type="match status" value="1"/>
</dbReference>
<dbReference type="Proteomes" id="UP000295724">
    <property type="component" value="Unassembled WGS sequence"/>
</dbReference>
<dbReference type="RefSeq" id="WP_099018308.1">
    <property type="nucleotide sequence ID" value="NZ_NIHB01000001.1"/>
</dbReference>
<evidence type="ECO:0000313" key="2">
    <source>
        <dbReference type="EMBL" id="TDR20463.1"/>
    </source>
</evidence>
<dbReference type="OrthoDB" id="6064855at2"/>
<dbReference type="PROSITE" id="PS51128">
    <property type="entry name" value="ZF_DKSA_2"/>
    <property type="match status" value="1"/>
</dbReference>
<proteinExistence type="predicted"/>
<dbReference type="SUPFAM" id="SSF57716">
    <property type="entry name" value="Glucocorticoid receptor-like (DNA-binding domain)"/>
    <property type="match status" value="1"/>
</dbReference>
<dbReference type="PANTHER" id="PTHR33823">
    <property type="entry name" value="RNA POLYMERASE-BINDING TRANSCRIPTION FACTOR DKSA-RELATED"/>
    <property type="match status" value="1"/>
</dbReference>
<organism evidence="2 3">
    <name type="scientific">Marinicella litoralis</name>
    <dbReference type="NCBI Taxonomy" id="644220"/>
    <lineage>
        <taxon>Bacteria</taxon>
        <taxon>Pseudomonadati</taxon>
        <taxon>Pseudomonadota</taxon>
        <taxon>Gammaproteobacteria</taxon>
        <taxon>Lysobacterales</taxon>
        <taxon>Marinicellaceae</taxon>
        <taxon>Marinicella</taxon>
    </lineage>
</organism>